<dbReference type="PANTHER" id="PTHR47150">
    <property type="entry name" value="OS12G0169200 PROTEIN"/>
    <property type="match status" value="1"/>
</dbReference>
<dbReference type="PANTHER" id="PTHR47150:SF5">
    <property type="entry name" value="OS07G0546750 PROTEIN"/>
    <property type="match status" value="1"/>
</dbReference>
<organism evidence="1">
    <name type="scientific">Tanacetum cinerariifolium</name>
    <name type="common">Dalmatian daisy</name>
    <name type="synonym">Chrysanthemum cinerariifolium</name>
    <dbReference type="NCBI Taxonomy" id="118510"/>
    <lineage>
        <taxon>Eukaryota</taxon>
        <taxon>Viridiplantae</taxon>
        <taxon>Streptophyta</taxon>
        <taxon>Embryophyta</taxon>
        <taxon>Tracheophyta</taxon>
        <taxon>Spermatophyta</taxon>
        <taxon>Magnoliopsida</taxon>
        <taxon>eudicotyledons</taxon>
        <taxon>Gunneridae</taxon>
        <taxon>Pentapetalae</taxon>
        <taxon>asterids</taxon>
        <taxon>campanulids</taxon>
        <taxon>Asterales</taxon>
        <taxon>Asteraceae</taxon>
        <taxon>Asteroideae</taxon>
        <taxon>Anthemideae</taxon>
        <taxon>Anthemidinae</taxon>
        <taxon>Tanacetum</taxon>
    </lineage>
</organism>
<accession>A0A699HN69</accession>
<sequence length="185" mass="21809">MNSFFTKNPNKNDEERPSNAFEVDDETNIHFLSQAYEYHEHLQQEENCPRLTRNPIHRDREGADERLMTDYFDDYFRPDATGKTSLSVIMKCTAAIHQLAYGNTPDAFDEYLQRQKSARKDVERAFGVLHGRGNNCTTDQQMAVTDWNDVYANPSRNMKRTWVERCEVQRRKAKELRDRETHISL</sequence>
<gene>
    <name evidence="1" type="ORF">Tci_387455</name>
</gene>
<dbReference type="AlphaFoldDB" id="A0A699HN69"/>
<reference evidence="1" key="1">
    <citation type="journal article" date="2019" name="Sci. Rep.">
        <title>Draft genome of Tanacetum cinerariifolium, the natural source of mosquito coil.</title>
        <authorList>
            <person name="Yamashiro T."/>
            <person name="Shiraishi A."/>
            <person name="Satake H."/>
            <person name="Nakayama K."/>
        </authorList>
    </citation>
    <scope>NUCLEOTIDE SEQUENCE</scope>
</reference>
<evidence type="ECO:0000313" key="1">
    <source>
        <dbReference type="EMBL" id="GEY15481.1"/>
    </source>
</evidence>
<name>A0A699HN69_TANCI</name>
<comment type="caution">
    <text evidence="1">The sequence shown here is derived from an EMBL/GenBank/DDBJ whole genome shotgun (WGS) entry which is preliminary data.</text>
</comment>
<protein>
    <submittedName>
        <fullName evidence="1">Uncharacterized protein</fullName>
    </submittedName>
</protein>
<proteinExistence type="predicted"/>
<dbReference type="EMBL" id="BKCJ010155964">
    <property type="protein sequence ID" value="GEY15481.1"/>
    <property type="molecule type" value="Genomic_DNA"/>
</dbReference>